<dbReference type="EMBL" id="JADBEC010000002">
    <property type="protein sequence ID" value="MBE1508650.1"/>
    <property type="molecule type" value="Genomic_DNA"/>
</dbReference>
<accession>A0ABR9IZL7</accession>
<name>A0ABR9IZL7_RHIVS</name>
<gene>
    <name evidence="1" type="ORF">H4W29_005895</name>
</gene>
<keyword evidence="2" id="KW-1185">Reference proteome</keyword>
<evidence type="ECO:0000313" key="2">
    <source>
        <dbReference type="Proteomes" id="UP000620262"/>
    </source>
</evidence>
<sequence length="53" mass="5933">MRTNLSKQLLRFFSPELGQTPAATLCQRSHAIQNNLLQVAANAITRLADLPLW</sequence>
<reference evidence="1 2" key="1">
    <citation type="submission" date="2020-10" db="EMBL/GenBank/DDBJ databases">
        <title>Sequencing the genomes of 1000 actinobacteria strains.</title>
        <authorList>
            <person name="Klenk H.-P."/>
        </authorList>
    </citation>
    <scope>NUCLEOTIDE SEQUENCE [LARGE SCALE GENOMIC DNA]</scope>
    <source>
        <strain evidence="1 2">DSM 7307</strain>
    </source>
</reference>
<evidence type="ECO:0000313" key="1">
    <source>
        <dbReference type="EMBL" id="MBE1508650.1"/>
    </source>
</evidence>
<comment type="caution">
    <text evidence="1">The sequence shown here is derived from an EMBL/GenBank/DDBJ whole genome shotgun (WGS) entry which is preliminary data.</text>
</comment>
<proteinExistence type="predicted"/>
<evidence type="ECO:0008006" key="3">
    <source>
        <dbReference type="Google" id="ProtNLM"/>
    </source>
</evidence>
<dbReference type="Proteomes" id="UP000620262">
    <property type="component" value="Unassembled WGS sequence"/>
</dbReference>
<protein>
    <recommendedName>
        <fullName evidence="3">Transposase</fullName>
    </recommendedName>
</protein>
<organism evidence="1 2">
    <name type="scientific">Rhizobium viscosum</name>
    <name type="common">Arthrobacter viscosus</name>
    <dbReference type="NCBI Taxonomy" id="1673"/>
    <lineage>
        <taxon>Bacteria</taxon>
        <taxon>Pseudomonadati</taxon>
        <taxon>Pseudomonadota</taxon>
        <taxon>Alphaproteobacteria</taxon>
        <taxon>Hyphomicrobiales</taxon>
        <taxon>Rhizobiaceae</taxon>
        <taxon>Rhizobium/Agrobacterium group</taxon>
        <taxon>Rhizobium</taxon>
    </lineage>
</organism>